<dbReference type="GO" id="GO:0016567">
    <property type="term" value="P:protein ubiquitination"/>
    <property type="evidence" value="ECO:0007669"/>
    <property type="project" value="UniProtKB-UniRule"/>
</dbReference>
<feature type="region of interest" description="Disordered" evidence="3">
    <location>
        <begin position="78"/>
        <end position="102"/>
    </location>
</feature>
<comment type="catalytic activity">
    <reaction evidence="2">
        <text>S-ubiquitinyl-[E2 ubiquitin-conjugating enzyme]-L-cysteine + [acceptor protein]-L-lysine = [E2 ubiquitin-conjugating enzyme]-L-cysteine + N(6)-ubiquitinyl-[acceptor protein]-L-lysine.</text>
        <dbReference type="EC" id="2.3.2.27"/>
    </reaction>
</comment>
<protein>
    <recommendedName>
        <fullName evidence="2">E3 ubiquitin-protein ligase</fullName>
        <ecNumber evidence="2">2.3.2.27</ecNumber>
    </recommendedName>
</protein>
<dbReference type="Pfam" id="PF02617">
    <property type="entry name" value="ClpS"/>
    <property type="match status" value="1"/>
</dbReference>
<comment type="pathway">
    <text evidence="1 2">Protein modification; protein ubiquitination.</text>
</comment>
<keyword evidence="2" id="KW-0479">Metal-binding</keyword>
<dbReference type="Proteomes" id="UP000193642">
    <property type="component" value="Unassembled WGS sequence"/>
</dbReference>
<keyword evidence="2" id="KW-0863">Zinc-finger</keyword>
<comment type="similarity">
    <text evidence="2">Belongs to the E3 ubiquitin-protein ligase UBR1-like family.</text>
</comment>
<organism evidence="7 8">
    <name type="scientific">Rhizoclosmatium globosum</name>
    <dbReference type="NCBI Taxonomy" id="329046"/>
    <lineage>
        <taxon>Eukaryota</taxon>
        <taxon>Fungi</taxon>
        <taxon>Fungi incertae sedis</taxon>
        <taxon>Chytridiomycota</taxon>
        <taxon>Chytridiomycota incertae sedis</taxon>
        <taxon>Chytridiomycetes</taxon>
        <taxon>Chytridiales</taxon>
        <taxon>Chytriomycetaceae</taxon>
        <taxon>Rhizoclosmatium</taxon>
    </lineage>
</organism>
<proteinExistence type="inferred from homology"/>
<dbReference type="InterPro" id="IPR014719">
    <property type="entry name" value="Ribosomal_bL12_C/ClpS-like"/>
</dbReference>
<dbReference type="InterPro" id="IPR055194">
    <property type="entry name" value="UBR1-like_WH"/>
</dbReference>
<dbReference type="InterPro" id="IPR044046">
    <property type="entry name" value="E3_ligase_UBR-like_C"/>
</dbReference>
<dbReference type="Gene3D" id="1.10.10.2670">
    <property type="entry name" value="E3 ubiquitin-protein ligase"/>
    <property type="match status" value="1"/>
</dbReference>
<feature type="region of interest" description="Disordered" evidence="3">
    <location>
        <begin position="1639"/>
        <end position="1660"/>
    </location>
</feature>
<evidence type="ECO:0000256" key="2">
    <source>
        <dbReference type="RuleBase" id="RU366018"/>
    </source>
</evidence>
<evidence type="ECO:0000313" key="7">
    <source>
        <dbReference type="EMBL" id="ORY48084.1"/>
    </source>
</evidence>
<feature type="domain" description="Adaptor protein ClpS core" evidence="4">
    <location>
        <begin position="231"/>
        <end position="282"/>
    </location>
</feature>
<dbReference type="Pfam" id="PF18995">
    <property type="entry name" value="PRT6_C"/>
    <property type="match status" value="1"/>
</dbReference>
<dbReference type="GO" id="GO:0071596">
    <property type="term" value="P:ubiquitin-dependent protein catabolic process via the N-end rule pathway"/>
    <property type="evidence" value="ECO:0007669"/>
    <property type="project" value="UniProtKB-UniRule"/>
</dbReference>
<feature type="region of interest" description="Disordered" evidence="3">
    <location>
        <begin position="1567"/>
        <end position="1614"/>
    </location>
</feature>
<dbReference type="UniPathway" id="UPA00143"/>
<dbReference type="InterPro" id="IPR003769">
    <property type="entry name" value="ClpS_core"/>
</dbReference>
<comment type="function">
    <text evidence="2">Ubiquitin ligase protein which is a component of the N-end rule pathway. Recognizes and binds to proteins bearing specific N-terminal residues that are destabilizing according to the N-end rule, leading to their ubiquitination and subsequent degradation.</text>
</comment>
<dbReference type="SUPFAM" id="SSF46785">
    <property type="entry name" value="Winged helix' DNA-binding domain"/>
    <property type="match status" value="1"/>
</dbReference>
<dbReference type="PANTHER" id="PTHR21497:SF24">
    <property type="entry name" value="E3 UBIQUITIN-PROTEIN LIGASE UBR1"/>
    <property type="match status" value="1"/>
</dbReference>
<dbReference type="GO" id="GO:0061630">
    <property type="term" value="F:ubiquitin protein ligase activity"/>
    <property type="evidence" value="ECO:0007669"/>
    <property type="project" value="UniProtKB-UniRule"/>
</dbReference>
<evidence type="ECO:0000259" key="4">
    <source>
        <dbReference type="Pfam" id="PF02617"/>
    </source>
</evidence>
<evidence type="ECO:0000259" key="6">
    <source>
        <dbReference type="Pfam" id="PF22960"/>
    </source>
</evidence>
<dbReference type="SUPFAM" id="SSF54736">
    <property type="entry name" value="ClpS-like"/>
    <property type="match status" value="1"/>
</dbReference>
<dbReference type="Gene3D" id="3.30.1390.10">
    <property type="match status" value="1"/>
</dbReference>
<dbReference type="PANTHER" id="PTHR21497">
    <property type="entry name" value="UBIQUITIN LIGASE E3 ALPHA-RELATED"/>
    <property type="match status" value="1"/>
</dbReference>
<dbReference type="Pfam" id="PF22960">
    <property type="entry name" value="WHD_UBR1"/>
    <property type="match status" value="1"/>
</dbReference>
<keyword evidence="2" id="KW-0862">Zinc</keyword>
<feature type="domain" description="E3 ubiquitin-protein ligase UBR-like C-terminal" evidence="5">
    <location>
        <begin position="1685"/>
        <end position="2182"/>
    </location>
</feature>
<evidence type="ECO:0000256" key="1">
    <source>
        <dbReference type="ARBA" id="ARBA00004906"/>
    </source>
</evidence>
<dbReference type="EMBL" id="MCGO01000012">
    <property type="protein sequence ID" value="ORY48084.1"/>
    <property type="molecule type" value="Genomic_DNA"/>
</dbReference>
<dbReference type="CDD" id="cd16482">
    <property type="entry name" value="RING-H2_UBR1-like"/>
    <property type="match status" value="1"/>
</dbReference>
<evidence type="ECO:0000259" key="5">
    <source>
        <dbReference type="Pfam" id="PF18995"/>
    </source>
</evidence>
<keyword evidence="8" id="KW-1185">Reference proteome</keyword>
<name>A0A1Y2CMK7_9FUNG</name>
<dbReference type="GO" id="GO:0008270">
    <property type="term" value="F:zinc ion binding"/>
    <property type="evidence" value="ECO:0007669"/>
    <property type="project" value="UniProtKB-UniRule"/>
</dbReference>
<accession>A0A1Y2CMK7</accession>
<dbReference type="GO" id="GO:0005737">
    <property type="term" value="C:cytoplasm"/>
    <property type="evidence" value="ECO:0007669"/>
    <property type="project" value="TreeGrafter"/>
</dbReference>
<keyword evidence="2" id="KW-0833">Ubl conjugation pathway</keyword>
<feature type="compositionally biased region" description="Low complexity" evidence="3">
    <location>
        <begin position="1579"/>
        <end position="1595"/>
    </location>
</feature>
<dbReference type="InterPro" id="IPR042065">
    <property type="entry name" value="E3_ELL-like"/>
</dbReference>
<keyword evidence="2" id="KW-0808">Transferase</keyword>
<dbReference type="OrthoDB" id="26387at2759"/>
<dbReference type="InterPro" id="IPR039164">
    <property type="entry name" value="UBR1-like"/>
</dbReference>
<evidence type="ECO:0000313" key="8">
    <source>
        <dbReference type="Proteomes" id="UP000193642"/>
    </source>
</evidence>
<reference evidence="7 8" key="1">
    <citation type="submission" date="2016-07" db="EMBL/GenBank/DDBJ databases">
        <title>Pervasive Adenine N6-methylation of Active Genes in Fungi.</title>
        <authorList>
            <consortium name="DOE Joint Genome Institute"/>
            <person name="Mondo S.J."/>
            <person name="Dannebaum R.O."/>
            <person name="Kuo R.C."/>
            <person name="Labutti K."/>
            <person name="Haridas S."/>
            <person name="Kuo A."/>
            <person name="Salamov A."/>
            <person name="Ahrendt S.R."/>
            <person name="Lipzen A."/>
            <person name="Sullivan W."/>
            <person name="Andreopoulos W.B."/>
            <person name="Clum A."/>
            <person name="Lindquist E."/>
            <person name="Daum C."/>
            <person name="Ramamoorthy G.K."/>
            <person name="Gryganskyi A."/>
            <person name="Culley D."/>
            <person name="Magnuson J.K."/>
            <person name="James T.Y."/>
            <person name="O'Malley M.A."/>
            <person name="Stajich J.E."/>
            <person name="Spatafora J.W."/>
            <person name="Visel A."/>
            <person name="Grigoriev I.V."/>
        </authorList>
    </citation>
    <scope>NUCLEOTIDE SEQUENCE [LARGE SCALE GENOMIC DNA]</scope>
    <source>
        <strain evidence="7 8">JEL800</strain>
    </source>
</reference>
<dbReference type="GO" id="GO:0000151">
    <property type="term" value="C:ubiquitin ligase complex"/>
    <property type="evidence" value="ECO:0007669"/>
    <property type="project" value="TreeGrafter"/>
</dbReference>
<comment type="caution">
    <text evidence="7">The sequence shown here is derived from an EMBL/GenBank/DDBJ whole genome shotgun (WGS) entry which is preliminary data.</text>
</comment>
<dbReference type="STRING" id="329046.A0A1Y2CMK7"/>
<evidence type="ECO:0000256" key="3">
    <source>
        <dbReference type="SAM" id="MobiDB-lite"/>
    </source>
</evidence>
<sequence>MAPPPPGGPTSSGSTDRALYTLLHTLHKTLFTGSAPDAELHRALHPLPPSTVATLQRQLDAKVAQAALRLGLPPLFAASSNSNSDSTDNDNDNTDEPLGPEYHPNRKGAPCGHVFQEGEGVFWCRNCGCCDCGDHQAFRVPVLCKFHTPDEPSETTSTETEVPVPEAVLSDLRSTIGTVLDFIIDTFNASPTTFTLPTRMEQVLALNPPEPGDEDCGTMVETGSNGNQIKRDMFACILWNDEDHTFDEVIYKVKNGIGCNDQRASEVAVNVDTVGRETIATSYQLTRLLAIARTINENQATGLTVSIRTVRDTFRENLAAFLVSWIRDLSSRVRGPMRGSKDGLMHASIVLAVRTVICEELCSSRKKVKDSLIAEYLATANGGIVVPPGRVSGDTEMNEAGEGDDDVAMRDPSPFSLGSSNEKTRWRLDYLIGFDSRLWKSLRAAMKGLYIESLVISGEEFKKAMALRLTYTYPILADSYLIQDREYELSMMNFTVQLFTVPTIAEYLLKNTSILHGLFATLKSYFLSDHYETVFPHTSLLTAIRRANRLIRPSYTKLTFEGDRVYQKQKYAHIFNDIKFLLSAAPVRLNLFRNGNLSEFAGFLDLLRVMQGMYPQKRHIRTHVEYESQAWANSFYLGSHVSRVLECIGDAFAPTCKSRLKEDLAVLIKAIKLTLKVLDDWAAQEQLLEFKEWDEAVAERQLAAQRSGTQFIPPVRSLDGFIPVSYCTMTPPQRVLDFKSLGRSLSLHHPLHWVLAKLLACVPMYGVELGPGGVAISLKEIMTIDDVVEPKLKDLSDLSFVKDLDDWNPLDDSADTVTLPQPAPVPLLLQQISQDDHIARLMDHPLRTEVFLSQIRTGLWVRNGMSMRSQLLYFRYILLREMYDLDIFLLQSFAVLAGPDRFIATLVDRYDIRMWFEGLVTESSKKFFNDLAPSIGLAEDLLNLLVNVLTERSRIGVVGAEELARREMIHVLATSPNGLPYSKISEAIPYEITRLLQGLPTTTTSAAGSPKTPVPPMNPDDEYFFQPCKGVETILSEIAVFKPPSLSNDKGMYELKDEFYDQVDPWFHHYTRAQREEVDAILCKRIIKKYNVSPTSKLLEAAKTGSLNNQLADLSSSSWVDVNRLAQQYGLFLPRISPVLEESGFSTIDLFVGGRSFSVLLLMALNNLTRKDSQACKSDHAMASIVHLLLVALEIEWGKTIASRLNERFVDQAGVLYQFECLGPTPISLVGKVLEILDRASEDAFKDHVERLSLFILRLNSFGASKSLDQVHAWQANHIAERLAAAPVDSADAGLSEKEKRKEESKKRQAAIMAKFAQQQQSFLNTNVEGESDIDEDDEEMDAEQPVEESLFLNETRPWNFPAGSCIMCQEDFSRDNRLYGMLCFSQPCYIERSRFVDFRNPGSVLAAINTPSLTDANEVQSTAAYVPDSNNGLYQKFPRSIELYPTGEPRDTELYTSSCGHLMHSSCFEQYFNSIEARQNMENRLYAESIDRGEFLCPLCKSLGNIMLPIRNVPKTETVNWSGSKSSETDPSVGMVPLEKGGEKNSLIGLQEWFDQLKPRLAESLEKRSKMQTDEAESFAALQQASSSSSSAAATGRRRSNANTSTPARPVPPTALAAQIPAFDQFLNMIGQFGGGGGNVRRASDASVSTNSEEPRNEQTELQDLIDRLMTPLIRLTDDCLTNGLLNSLEYTISSLERSVRGLPAKNRDDLDSNPSLASVHVLEQLNNSTLTFLRVLSEAILQLNEVQSSAEDFDKGAYPDANTDLQIFFAGMDNSLYPVSNSFTPQLEFTGFSTLVGITFANEDPKVCQEPDDIFKWIGLTWSSEVIRTIVAVVKSVTIHGDSWFNNEAILKAAKASAFQKKQDGDVKGKGVATQDTEMMDVEFELTEEDQASAAQMTVFMMFIMSHMGLTEASAKSVLEAVSPSVMMSLLRSMTLPFLRSSSIYLYTRFYLVPPTGTVGFNHRVPSGLLVRDEYEQLRSYLQLPALSTLCSTASVSDPFLSRLFGNWVTATNNRELERRLTYQDQLEKVKSGVEDFDTYRLERSITLESPAVMGLIGLPTGLEVLFADCFRRTCNNCQKQISDPALCLICGTLVCALSFCCHKDKKGECNNHMKQCSGDVGVFFLIKRFKILLLHNEKGCHMDPPYLDIHGEVDVNRRKGSRQFLHLRRYDDIKKLWLTHGLPSYIARAVESVPSYGGWTQY</sequence>
<feature type="domain" description="E3 ubiquitin-protein ligase UBR1-like winged-helix" evidence="6">
    <location>
        <begin position="965"/>
        <end position="1090"/>
    </location>
</feature>
<gene>
    <name evidence="7" type="ORF">BCR33DRAFT_714518</name>
</gene>
<dbReference type="InterPro" id="IPR036390">
    <property type="entry name" value="WH_DNA-bd_sf"/>
</dbReference>
<dbReference type="EC" id="2.3.2.27" evidence="2"/>